<dbReference type="Pfam" id="PF13432">
    <property type="entry name" value="TPR_16"/>
    <property type="match status" value="1"/>
</dbReference>
<organism evidence="10 11">
    <name type="scientific">Sporothrix epigloea</name>
    <dbReference type="NCBI Taxonomy" id="1892477"/>
    <lineage>
        <taxon>Eukaryota</taxon>
        <taxon>Fungi</taxon>
        <taxon>Dikarya</taxon>
        <taxon>Ascomycota</taxon>
        <taxon>Pezizomycotina</taxon>
        <taxon>Sordariomycetes</taxon>
        <taxon>Sordariomycetidae</taxon>
        <taxon>Ophiostomatales</taxon>
        <taxon>Ophiostomataceae</taxon>
        <taxon>Sporothrix</taxon>
    </lineage>
</organism>
<dbReference type="InterPro" id="IPR029489">
    <property type="entry name" value="OGT/SEC/SPY_C"/>
</dbReference>
<dbReference type="PANTHER" id="PTHR44998">
    <property type="match status" value="1"/>
</dbReference>
<sequence length="1262" mass="137838">MGTVATVDNANTVSNSAGIIAANINDSASGKHSLVTQNVVCDSAFISAAQPIFAPPGLDDDGSRSTAAISRQSTHPLSASISQRSRSSSIQLRDVYTPASANFGLVDTRQPCALALLMHAVGLTPESSSPSTSFLRSDVPGHVKEASIRLAESAYAKLVLHLSRTKKAFNSRPLPNFNACSRPAAARQEQAKQMQVKQTQTQQLDSSAPLSTFGSLTPDSQRFASAQQRPVTPVFFLAGGGKTQTATPQPHVRMVSSDLQVPNIPLSTHTPLISLVQQAKDILALLTTISEGSGWRWIEGMNLGACLHYALEHFEDALEWFHRISTLQPNHVEVLSNVAATLYCMGRREEAVRYWLQAIHAKPSYFDSSEQLIGFLSTEHRHREIAEVVRFVQSSLRLPSTDGVAPPEKNVDTHGIASNIAGSELNDLETTAAVPTLLLSVDGGRSAKPVVDDDCTLLQDTTFESTQAGFGCCGYAVPGHETGRMLGLLHAGANSLYLMKETAAALKAYEDCVLIAVGRPFRSIQSLVIRIRAALSSETAQLSPMPYMSQPLSGPPLLSPDVAKLTAQRTFPHTNGQLPGLRFVLNYQHKKVALTATSNALLSIAKILQDGMANNGNLAQGLNGQISAVGDILSLYYLSMSIQESPSTANNVGILLASIQQSVSLKPSSLQQLQQTQQLQQLQQLQLALMQQQHPLVRQNLQPGQLPLGVPAFPAQSIPSGIPPDSSLALAFIYYSYGLQLDPKHVHLYTNLGSLLKDAGQLDLAIKMYEQAVACDGKFDIALTNLANAVKDRGRSGEAIAYYRRAVAANPNFTEAVCGLSTALNSVCDWAGRGGAVLYGGRYDRWHVDEDGMLQDVRQHGRGSGLTLRVVEVVARQLEEASTWGQGVLQGSAVAMLACQLEEAVGDSIIRDETGACLDLMAELRKWAGKPWEGSRVFRLVERAARVVMHRFYRDRYILGKESPEGYTRPKPPASLLVPSAPTVLPFHTFTCPLPAKDVRLISQRNALRISCSTLRSPWLSSAVYPPPPPPQPHLNVGYISSDFNNHPLAHLMQSVFGFHDPTKAKAFCYATTPSDKSAYREKIELESPVFRDVTGWPPDRLIRQIVEDGIHILVNLNGYTRGAKNEIFAARPAPIQMAFMGFAGTLGAEWCDYLLADATAIPPSTLRPYRGNVSIGDVFRDEVDAAADQWIYAENIIYSRDTFFCCDHKQSADDSERTVTWQEEKQRRWKMRKEMFPSLSDDTIILGNFNQLYKVLRAWRI</sequence>
<evidence type="ECO:0000256" key="2">
    <source>
        <dbReference type="ARBA" id="ARBA00005386"/>
    </source>
</evidence>
<dbReference type="SUPFAM" id="SSF48452">
    <property type="entry name" value="TPR-like"/>
    <property type="match status" value="1"/>
</dbReference>
<comment type="caution">
    <text evidence="10">The sequence shown here is derived from an EMBL/GenBank/DDBJ whole genome shotgun (WGS) entry which is preliminary data.</text>
</comment>
<evidence type="ECO:0000256" key="3">
    <source>
        <dbReference type="ARBA" id="ARBA00011970"/>
    </source>
</evidence>
<dbReference type="Pfam" id="PF13374">
    <property type="entry name" value="TPR_10"/>
    <property type="match status" value="1"/>
</dbReference>
<evidence type="ECO:0000259" key="9">
    <source>
        <dbReference type="Pfam" id="PF13844"/>
    </source>
</evidence>
<evidence type="ECO:0000256" key="7">
    <source>
        <dbReference type="ARBA" id="ARBA00022803"/>
    </source>
</evidence>
<evidence type="ECO:0000256" key="6">
    <source>
        <dbReference type="ARBA" id="ARBA00022737"/>
    </source>
</evidence>
<comment type="similarity">
    <text evidence="2">Belongs to the glycosyltransferase 41 family. O-GlcNAc transferase subfamily.</text>
</comment>
<dbReference type="SMART" id="SM00028">
    <property type="entry name" value="TPR"/>
    <property type="match status" value="4"/>
</dbReference>
<dbReference type="EC" id="2.4.1.255" evidence="3"/>
<dbReference type="PANTHER" id="PTHR44998:SF1">
    <property type="entry name" value="UDP-N-ACETYLGLUCOSAMINE--PEPTIDE N-ACETYLGLUCOSAMINYLTRANSFERASE 110 KDA SUBUNIT"/>
    <property type="match status" value="1"/>
</dbReference>
<dbReference type="InterPro" id="IPR011990">
    <property type="entry name" value="TPR-like_helical_dom_sf"/>
</dbReference>
<keyword evidence="5" id="KW-0808">Transferase</keyword>
<dbReference type="PROSITE" id="PS50005">
    <property type="entry name" value="TPR"/>
    <property type="match status" value="2"/>
</dbReference>
<keyword evidence="6" id="KW-0677">Repeat</keyword>
<dbReference type="InterPro" id="IPR019734">
    <property type="entry name" value="TPR_rpt"/>
</dbReference>
<accession>A0ABP0DLH9</accession>
<feature type="domain" description="O-GlcNAc transferase C-terminal" evidence="9">
    <location>
        <begin position="982"/>
        <end position="1166"/>
    </location>
</feature>
<evidence type="ECO:0000256" key="1">
    <source>
        <dbReference type="ARBA" id="ARBA00004922"/>
    </source>
</evidence>
<feature type="repeat" description="TPR" evidence="8">
    <location>
        <begin position="746"/>
        <end position="779"/>
    </location>
</feature>
<evidence type="ECO:0000256" key="5">
    <source>
        <dbReference type="ARBA" id="ARBA00022679"/>
    </source>
</evidence>
<comment type="pathway">
    <text evidence="1">Protein modification; protein glycosylation.</text>
</comment>
<proteinExistence type="inferred from homology"/>
<evidence type="ECO:0000256" key="4">
    <source>
        <dbReference type="ARBA" id="ARBA00022676"/>
    </source>
</evidence>
<name>A0ABP0DLH9_9PEZI</name>
<feature type="repeat" description="TPR" evidence="8">
    <location>
        <begin position="780"/>
        <end position="813"/>
    </location>
</feature>
<keyword evidence="7 8" id="KW-0802">TPR repeat</keyword>
<dbReference type="Gene3D" id="1.25.40.10">
    <property type="entry name" value="Tetratricopeptide repeat domain"/>
    <property type="match status" value="3"/>
</dbReference>
<gene>
    <name evidence="10" type="ORF">SEPCBS57363_003449</name>
</gene>
<dbReference type="Proteomes" id="UP001642501">
    <property type="component" value="Unassembled WGS sequence"/>
</dbReference>
<evidence type="ECO:0000313" key="10">
    <source>
        <dbReference type="EMBL" id="CAK7269138.1"/>
    </source>
</evidence>
<dbReference type="Pfam" id="PF13844">
    <property type="entry name" value="Glyco_transf_41"/>
    <property type="match status" value="1"/>
</dbReference>
<evidence type="ECO:0000256" key="8">
    <source>
        <dbReference type="PROSITE-ProRule" id="PRU00339"/>
    </source>
</evidence>
<evidence type="ECO:0000313" key="11">
    <source>
        <dbReference type="Proteomes" id="UP001642501"/>
    </source>
</evidence>
<dbReference type="EMBL" id="CAWUOM010000055">
    <property type="protein sequence ID" value="CAK7269138.1"/>
    <property type="molecule type" value="Genomic_DNA"/>
</dbReference>
<dbReference type="Gene3D" id="3.40.50.11380">
    <property type="match status" value="1"/>
</dbReference>
<keyword evidence="4" id="KW-0328">Glycosyltransferase</keyword>
<keyword evidence="11" id="KW-1185">Reference proteome</keyword>
<reference evidence="10 11" key="1">
    <citation type="submission" date="2024-01" db="EMBL/GenBank/DDBJ databases">
        <authorList>
            <person name="Allen C."/>
            <person name="Tagirdzhanova G."/>
        </authorList>
    </citation>
    <scope>NUCLEOTIDE SEQUENCE [LARGE SCALE GENOMIC DNA]</scope>
    <source>
        <strain evidence="10 11">CBS 573.63</strain>
    </source>
</reference>
<protein>
    <recommendedName>
        <fullName evidence="3">protein O-GlcNAc transferase</fullName>
        <ecNumber evidence="3">2.4.1.255</ecNumber>
    </recommendedName>
</protein>